<feature type="non-terminal residue" evidence="3">
    <location>
        <position position="112"/>
    </location>
</feature>
<proteinExistence type="predicted"/>
<comment type="caution">
    <text evidence="3">The sequence shown here is derived from an EMBL/GenBank/DDBJ whole genome shotgun (WGS) entry which is preliminary data.</text>
</comment>
<sequence>MASKPEKWVASSVFITLAPTRLHVAVAEEVSQAVCEVWCGIPWKAPAPMKAPGTGLAGRPSLWKPPGRAAATVPVAPLHLSNGGCSPSPPVLDEEDRLPDLDFLPPHPPPPQ</sequence>
<gene>
    <name evidence="3" type="primary">FBLIM1_2</name>
    <name evidence="3" type="ORF">P7K49_039034</name>
</gene>
<feature type="signal peptide" evidence="2">
    <location>
        <begin position="1"/>
        <end position="27"/>
    </location>
</feature>
<accession>A0ABQ9TH85</accession>
<keyword evidence="4" id="KW-1185">Reference proteome</keyword>
<protein>
    <submittedName>
        <fullName evidence="3">Filamin-binding LIM protein 1</fullName>
    </submittedName>
</protein>
<dbReference type="Proteomes" id="UP001266305">
    <property type="component" value="Unassembled WGS sequence"/>
</dbReference>
<keyword evidence="2" id="KW-0732">Signal</keyword>
<evidence type="ECO:0000313" key="4">
    <source>
        <dbReference type="Proteomes" id="UP001266305"/>
    </source>
</evidence>
<organism evidence="3 4">
    <name type="scientific">Saguinus oedipus</name>
    <name type="common">Cotton-top tamarin</name>
    <name type="synonym">Oedipomidas oedipus</name>
    <dbReference type="NCBI Taxonomy" id="9490"/>
    <lineage>
        <taxon>Eukaryota</taxon>
        <taxon>Metazoa</taxon>
        <taxon>Chordata</taxon>
        <taxon>Craniata</taxon>
        <taxon>Vertebrata</taxon>
        <taxon>Euteleostomi</taxon>
        <taxon>Mammalia</taxon>
        <taxon>Eutheria</taxon>
        <taxon>Euarchontoglires</taxon>
        <taxon>Primates</taxon>
        <taxon>Haplorrhini</taxon>
        <taxon>Platyrrhini</taxon>
        <taxon>Cebidae</taxon>
        <taxon>Callitrichinae</taxon>
        <taxon>Saguinus</taxon>
    </lineage>
</organism>
<feature type="region of interest" description="Disordered" evidence="1">
    <location>
        <begin position="80"/>
        <end position="112"/>
    </location>
</feature>
<evidence type="ECO:0000313" key="3">
    <source>
        <dbReference type="EMBL" id="KAK2083798.1"/>
    </source>
</evidence>
<dbReference type="EMBL" id="JASSZA010000023">
    <property type="protein sequence ID" value="KAK2083798.1"/>
    <property type="molecule type" value="Genomic_DNA"/>
</dbReference>
<reference evidence="3 4" key="1">
    <citation type="submission" date="2023-05" db="EMBL/GenBank/DDBJ databases">
        <title>B98-5 Cell Line De Novo Hybrid Assembly: An Optical Mapping Approach.</title>
        <authorList>
            <person name="Kananen K."/>
            <person name="Auerbach J.A."/>
            <person name="Kautto E."/>
            <person name="Blachly J.S."/>
        </authorList>
    </citation>
    <scope>NUCLEOTIDE SEQUENCE [LARGE SCALE GENOMIC DNA]</scope>
    <source>
        <strain evidence="3">B95-8</strain>
        <tissue evidence="3">Cell line</tissue>
    </source>
</reference>
<name>A0ABQ9TH85_SAGOE</name>
<evidence type="ECO:0000256" key="2">
    <source>
        <dbReference type="SAM" id="SignalP"/>
    </source>
</evidence>
<evidence type="ECO:0000256" key="1">
    <source>
        <dbReference type="SAM" id="MobiDB-lite"/>
    </source>
</evidence>
<feature type="chain" id="PRO_5047285915" evidence="2">
    <location>
        <begin position="28"/>
        <end position="112"/>
    </location>
</feature>